<name>A0ABZ0WCJ1_9BACT</name>
<dbReference type="Pfam" id="PF00903">
    <property type="entry name" value="Glyoxalase"/>
    <property type="match status" value="1"/>
</dbReference>
<dbReference type="PANTHER" id="PTHR36113">
    <property type="entry name" value="LYASE, PUTATIVE-RELATED-RELATED"/>
    <property type="match status" value="1"/>
</dbReference>
<protein>
    <submittedName>
        <fullName evidence="2">VOC family protein</fullName>
    </submittedName>
</protein>
<dbReference type="InterPro" id="IPR037523">
    <property type="entry name" value="VOC_core"/>
</dbReference>
<evidence type="ECO:0000313" key="3">
    <source>
        <dbReference type="Proteomes" id="UP001325680"/>
    </source>
</evidence>
<proteinExistence type="predicted"/>
<dbReference type="InterPro" id="IPR029068">
    <property type="entry name" value="Glyas_Bleomycin-R_OHBP_Dase"/>
</dbReference>
<dbReference type="RefSeq" id="WP_114789797.1">
    <property type="nucleotide sequence ID" value="NZ_CP139960.1"/>
</dbReference>
<dbReference type="Gene3D" id="3.10.180.10">
    <property type="entry name" value="2,3-Dihydroxybiphenyl 1,2-Dioxygenase, domain 1"/>
    <property type="match status" value="1"/>
</dbReference>
<evidence type="ECO:0000259" key="1">
    <source>
        <dbReference type="PROSITE" id="PS51819"/>
    </source>
</evidence>
<dbReference type="InterPro" id="IPR004360">
    <property type="entry name" value="Glyas_Fos-R_dOase_dom"/>
</dbReference>
<sequence>MKIEHIAFWVADLEKTRDFYCTYFDMIASDRYHNPIKNFTSYFLSFKDGGTRIEIMHRPDIIITTGQRGLVTGITHLAISVGSKEQVDLLTERLRADGFTIVGEPRTTGDGYYESVVLDTEGNPVEITE</sequence>
<organism evidence="2 3">
    <name type="scientific">Niabella yanshanensis</name>
    <dbReference type="NCBI Taxonomy" id="577386"/>
    <lineage>
        <taxon>Bacteria</taxon>
        <taxon>Pseudomonadati</taxon>
        <taxon>Bacteroidota</taxon>
        <taxon>Chitinophagia</taxon>
        <taxon>Chitinophagales</taxon>
        <taxon>Chitinophagaceae</taxon>
        <taxon>Niabella</taxon>
    </lineage>
</organism>
<dbReference type="InterPro" id="IPR051332">
    <property type="entry name" value="Fosfomycin_Res_Enzymes"/>
</dbReference>
<gene>
    <name evidence="2" type="ORF">U0035_10735</name>
</gene>
<dbReference type="Proteomes" id="UP001325680">
    <property type="component" value="Chromosome"/>
</dbReference>
<accession>A0ABZ0WCJ1</accession>
<dbReference type="PANTHER" id="PTHR36113:SF1">
    <property type="entry name" value="GLYOXALASE_BLEOMYCIN RESISTANCE PROTEIN_DIOXYGENASE"/>
    <property type="match status" value="1"/>
</dbReference>
<feature type="domain" description="VOC" evidence="1">
    <location>
        <begin position="2"/>
        <end position="129"/>
    </location>
</feature>
<dbReference type="SUPFAM" id="SSF54593">
    <property type="entry name" value="Glyoxalase/Bleomycin resistance protein/Dihydroxybiphenyl dioxygenase"/>
    <property type="match status" value="1"/>
</dbReference>
<dbReference type="PROSITE" id="PS51819">
    <property type="entry name" value="VOC"/>
    <property type="match status" value="1"/>
</dbReference>
<dbReference type="EMBL" id="CP139960">
    <property type="protein sequence ID" value="WQD40624.1"/>
    <property type="molecule type" value="Genomic_DNA"/>
</dbReference>
<evidence type="ECO:0000313" key="2">
    <source>
        <dbReference type="EMBL" id="WQD40624.1"/>
    </source>
</evidence>
<reference evidence="2 3" key="1">
    <citation type="submission" date="2023-12" db="EMBL/GenBank/DDBJ databases">
        <title>Genome sequencing and assembly of bacterial species from a model synthetic community.</title>
        <authorList>
            <person name="Hogle S.L."/>
        </authorList>
    </citation>
    <scope>NUCLEOTIDE SEQUENCE [LARGE SCALE GENOMIC DNA]</scope>
    <source>
        <strain evidence="2 3">HAMBI_3031</strain>
    </source>
</reference>
<keyword evidence="3" id="KW-1185">Reference proteome</keyword>